<protein>
    <submittedName>
        <fullName evidence="1">Heterokaryon incompatibility protein-domain-containing protein</fullName>
    </submittedName>
</protein>
<reference evidence="1" key="1">
    <citation type="journal article" date="2021" name="New Phytol.">
        <title>Evolutionary innovations through gain and loss of genes in the ectomycorrhizal Boletales.</title>
        <authorList>
            <person name="Wu G."/>
            <person name="Miyauchi S."/>
            <person name="Morin E."/>
            <person name="Kuo A."/>
            <person name="Drula E."/>
            <person name="Varga T."/>
            <person name="Kohler A."/>
            <person name="Feng B."/>
            <person name="Cao Y."/>
            <person name="Lipzen A."/>
            <person name="Daum C."/>
            <person name="Hundley H."/>
            <person name="Pangilinan J."/>
            <person name="Johnson J."/>
            <person name="Barry K."/>
            <person name="LaButti K."/>
            <person name="Ng V."/>
            <person name="Ahrendt S."/>
            <person name="Min B."/>
            <person name="Choi I.G."/>
            <person name="Park H."/>
            <person name="Plett J.M."/>
            <person name="Magnuson J."/>
            <person name="Spatafora J.W."/>
            <person name="Nagy L.G."/>
            <person name="Henrissat B."/>
            <person name="Grigoriev I.V."/>
            <person name="Yang Z.L."/>
            <person name="Xu J."/>
            <person name="Martin F.M."/>
        </authorList>
    </citation>
    <scope>NUCLEOTIDE SEQUENCE</scope>
    <source>
        <strain evidence="1">ATCC 28755</strain>
    </source>
</reference>
<evidence type="ECO:0000313" key="1">
    <source>
        <dbReference type="EMBL" id="KAH7905063.1"/>
    </source>
</evidence>
<sequence length="547" mass="62167">MFDSRRRSFKDIARTVIALGRRIPTLKAVVNDSEYAILSPDKISQEAVKSAIQTHVDETLANIPLHLFNTYDGKLYSHAELRDAFQASTQYDALLLLTTSQQILQHTGYIREIVRSYFEYAMLSHRWEGAEPLYADIQVQSNIYHMTNPSGITKLQNFCHVARARGFRWAWSDTCCIDKTSSAELQKSIASMFAWYRHSGLTIVYLADVSNSSPRALEQSLWFQRGWTLQELLAPRIIQFYLANWQPVVEHHYNHKAVDAVVDILVSATGIDKESLINFVPGVHQARLRISWAANRRTKEVEDVAYSLMGIFDLHLPVIYGEKEAAFGRLLTEIIGRSDDITLLDWVGRASSFNSCLPAHPDGFKIPALIPARTRDELTRLDENTARAYYERARAIFTKTRPTGPSYTHGKLSLSCIAYKVKTLKAHYDPRLNTPPYRFDIYADGLEPLCICTADRLEEIDEHIFSPHTYSLARVCDDETFGDSDNTHDNARTGLRALAQPFVAMLLRQTRGVGSWRRIPTTTSIITSIQQLQDIQNTPDITILHIS</sequence>
<evidence type="ECO:0000313" key="2">
    <source>
        <dbReference type="Proteomes" id="UP000790377"/>
    </source>
</evidence>
<accession>A0ACB7ZWB5</accession>
<gene>
    <name evidence="1" type="ORF">BJ138DRAFT_1118822</name>
</gene>
<keyword evidence="2" id="KW-1185">Reference proteome</keyword>
<dbReference type="Proteomes" id="UP000790377">
    <property type="component" value="Unassembled WGS sequence"/>
</dbReference>
<name>A0ACB7ZWB5_9AGAM</name>
<dbReference type="EMBL" id="MU268283">
    <property type="protein sequence ID" value="KAH7905063.1"/>
    <property type="molecule type" value="Genomic_DNA"/>
</dbReference>
<proteinExistence type="predicted"/>
<organism evidence="1 2">
    <name type="scientific">Hygrophoropsis aurantiaca</name>
    <dbReference type="NCBI Taxonomy" id="72124"/>
    <lineage>
        <taxon>Eukaryota</taxon>
        <taxon>Fungi</taxon>
        <taxon>Dikarya</taxon>
        <taxon>Basidiomycota</taxon>
        <taxon>Agaricomycotina</taxon>
        <taxon>Agaricomycetes</taxon>
        <taxon>Agaricomycetidae</taxon>
        <taxon>Boletales</taxon>
        <taxon>Coniophorineae</taxon>
        <taxon>Hygrophoropsidaceae</taxon>
        <taxon>Hygrophoropsis</taxon>
    </lineage>
</organism>
<comment type="caution">
    <text evidence="1">The sequence shown here is derived from an EMBL/GenBank/DDBJ whole genome shotgun (WGS) entry which is preliminary data.</text>
</comment>